<protein>
    <submittedName>
        <fullName evidence="1">Uncharacterized protein</fullName>
    </submittedName>
</protein>
<proteinExistence type="predicted"/>
<dbReference type="AlphaFoldDB" id="A0AAV7ZV36"/>
<name>A0AAV7ZV36_9EUKA</name>
<evidence type="ECO:0000313" key="2">
    <source>
        <dbReference type="Proteomes" id="UP001146793"/>
    </source>
</evidence>
<sequence length="286" mass="33447">MVVHSDIIKHLSFKKNEEIENLVTNEGFSPLRFSSFPAFDEKINKIPKIDPDLLFLIGFYYDDFKCTESFSLGGLYMFIDNLEYTWRLKEQTIFLISLLPAKTRINDILKNFPLVKDLEKLRNGIYLGGKKIQGVVSCFVGDTRESFPAKGMLQPGALNSCSFCKSELGDQNYSNGDFQYKKRERKDIIKIQEELNESYFHNFNIYTLRKIKKKEKETRIKFQLGNIWINELKLDPTSTSHFPICWFHLLLEGLIKNIFKIMCRGMSRNHIILAIKDIKKLKFQKG</sequence>
<evidence type="ECO:0000313" key="1">
    <source>
        <dbReference type="EMBL" id="KAJ3445175.1"/>
    </source>
</evidence>
<reference evidence="1" key="1">
    <citation type="submission" date="2022-08" db="EMBL/GenBank/DDBJ databases">
        <title>Novel sulphate-reducing endosymbionts in the free-living metamonad Anaeramoeba.</title>
        <authorList>
            <person name="Jerlstrom-Hultqvist J."/>
            <person name="Cepicka I."/>
            <person name="Gallot-Lavallee L."/>
            <person name="Salas-Leiva D."/>
            <person name="Curtis B.A."/>
            <person name="Zahonova K."/>
            <person name="Pipaliya S."/>
            <person name="Dacks J."/>
            <person name="Roger A.J."/>
        </authorList>
    </citation>
    <scope>NUCLEOTIDE SEQUENCE</scope>
    <source>
        <strain evidence="1">Busselton2</strain>
    </source>
</reference>
<dbReference type="Proteomes" id="UP001146793">
    <property type="component" value="Unassembled WGS sequence"/>
</dbReference>
<dbReference type="EMBL" id="JANTQA010000023">
    <property type="protein sequence ID" value="KAJ3445175.1"/>
    <property type="molecule type" value="Genomic_DNA"/>
</dbReference>
<organism evidence="1 2">
    <name type="scientific">Anaeramoeba flamelloides</name>
    <dbReference type="NCBI Taxonomy" id="1746091"/>
    <lineage>
        <taxon>Eukaryota</taxon>
        <taxon>Metamonada</taxon>
        <taxon>Anaeramoebidae</taxon>
        <taxon>Anaeramoeba</taxon>
    </lineage>
</organism>
<gene>
    <name evidence="1" type="ORF">M0812_11040</name>
</gene>
<accession>A0AAV7ZV36</accession>
<comment type="caution">
    <text evidence="1">The sequence shown here is derived from an EMBL/GenBank/DDBJ whole genome shotgun (WGS) entry which is preliminary data.</text>
</comment>